<proteinExistence type="predicted"/>
<feature type="domain" description="Asparagine synthetase" evidence="1">
    <location>
        <begin position="1"/>
        <end position="83"/>
    </location>
</feature>
<organism evidence="2">
    <name type="scientific">mine drainage metagenome</name>
    <dbReference type="NCBI Taxonomy" id="410659"/>
    <lineage>
        <taxon>unclassified sequences</taxon>
        <taxon>metagenomes</taxon>
        <taxon>ecological metagenomes</taxon>
    </lineage>
</organism>
<keyword evidence="2" id="KW-0436">Ligase</keyword>
<dbReference type="EC" id="6.3.5.4" evidence="2"/>
<feature type="non-terminal residue" evidence="2">
    <location>
        <position position="1"/>
    </location>
</feature>
<name>T1BQQ9_9ZZZZ</name>
<accession>T1BQQ9</accession>
<dbReference type="AlphaFoldDB" id="T1BQQ9"/>
<dbReference type="GO" id="GO:0004066">
    <property type="term" value="F:asparagine synthase (glutamine-hydrolyzing) activity"/>
    <property type="evidence" value="ECO:0007669"/>
    <property type="project" value="UniProtKB-EC"/>
</dbReference>
<sequence>GLDSSGIAALARESVGTLQTFSITFEDPEFDESAYQRQMAEYLGVRHCAFRCTALDIGNAFPDLIRHTETPVLRTAPAPMMLL</sequence>
<protein>
    <submittedName>
        <fullName evidence="2">Asparagine synthase domain protein</fullName>
        <ecNumber evidence="2">6.3.5.4</ecNumber>
    </submittedName>
</protein>
<evidence type="ECO:0000313" key="2">
    <source>
        <dbReference type="EMBL" id="EQD56320.1"/>
    </source>
</evidence>
<dbReference type="InterPro" id="IPR014729">
    <property type="entry name" value="Rossmann-like_a/b/a_fold"/>
</dbReference>
<dbReference type="Pfam" id="PF00733">
    <property type="entry name" value="Asn_synthase"/>
    <property type="match status" value="1"/>
</dbReference>
<reference evidence="2" key="1">
    <citation type="submission" date="2013-08" db="EMBL/GenBank/DDBJ databases">
        <authorList>
            <person name="Mendez C."/>
            <person name="Richter M."/>
            <person name="Ferrer M."/>
            <person name="Sanchez J."/>
        </authorList>
    </citation>
    <scope>NUCLEOTIDE SEQUENCE</scope>
</reference>
<dbReference type="EMBL" id="AUZZ01003685">
    <property type="protein sequence ID" value="EQD56320.1"/>
    <property type="molecule type" value="Genomic_DNA"/>
</dbReference>
<comment type="caution">
    <text evidence="2">The sequence shown here is derived from an EMBL/GenBank/DDBJ whole genome shotgun (WGS) entry which is preliminary data.</text>
</comment>
<evidence type="ECO:0000259" key="1">
    <source>
        <dbReference type="Pfam" id="PF00733"/>
    </source>
</evidence>
<reference evidence="2" key="2">
    <citation type="journal article" date="2014" name="ISME J.">
        <title>Microbial stratification in low pH oxic and suboxic macroscopic growths along an acid mine drainage.</title>
        <authorList>
            <person name="Mendez-Garcia C."/>
            <person name="Mesa V."/>
            <person name="Sprenger R.R."/>
            <person name="Richter M."/>
            <person name="Diez M.S."/>
            <person name="Solano J."/>
            <person name="Bargiela R."/>
            <person name="Golyshina O.V."/>
            <person name="Manteca A."/>
            <person name="Ramos J.L."/>
            <person name="Gallego J.R."/>
            <person name="Llorente I."/>
            <person name="Martins Dos Santos V.A."/>
            <person name="Jensen O.N."/>
            <person name="Pelaez A.I."/>
            <person name="Sanchez J."/>
            <person name="Ferrer M."/>
        </authorList>
    </citation>
    <scope>NUCLEOTIDE SEQUENCE</scope>
</reference>
<dbReference type="GO" id="GO:0006529">
    <property type="term" value="P:asparagine biosynthetic process"/>
    <property type="evidence" value="ECO:0007669"/>
    <property type="project" value="InterPro"/>
</dbReference>
<feature type="non-terminal residue" evidence="2">
    <location>
        <position position="83"/>
    </location>
</feature>
<dbReference type="InterPro" id="IPR001962">
    <property type="entry name" value="Asn_synthase"/>
</dbReference>
<gene>
    <name evidence="2" type="ORF">B2A_05313</name>
</gene>
<dbReference type="Gene3D" id="3.40.50.620">
    <property type="entry name" value="HUPs"/>
    <property type="match status" value="1"/>
</dbReference>
<dbReference type="SUPFAM" id="SSF52402">
    <property type="entry name" value="Adenine nucleotide alpha hydrolases-like"/>
    <property type="match status" value="1"/>
</dbReference>